<dbReference type="Proteomes" id="UP001595867">
    <property type="component" value="Unassembled WGS sequence"/>
</dbReference>
<feature type="transmembrane region" description="Helical" evidence="1">
    <location>
        <begin position="87"/>
        <end position="105"/>
    </location>
</feature>
<protein>
    <submittedName>
        <fullName evidence="2">Uncharacterized protein</fullName>
    </submittedName>
</protein>
<gene>
    <name evidence="2" type="ORF">ACFO0C_47015</name>
</gene>
<reference evidence="3" key="1">
    <citation type="journal article" date="2019" name="Int. J. Syst. Evol. Microbiol.">
        <title>The Global Catalogue of Microorganisms (GCM) 10K type strain sequencing project: providing services to taxonomists for standard genome sequencing and annotation.</title>
        <authorList>
            <consortium name="The Broad Institute Genomics Platform"/>
            <consortium name="The Broad Institute Genome Sequencing Center for Infectious Disease"/>
            <person name="Wu L."/>
            <person name="Ma J."/>
        </authorList>
    </citation>
    <scope>NUCLEOTIDE SEQUENCE [LARGE SCALE GENOMIC DNA]</scope>
    <source>
        <strain evidence="3">TBRC 5832</strain>
    </source>
</reference>
<dbReference type="RefSeq" id="WP_378073400.1">
    <property type="nucleotide sequence ID" value="NZ_JBHSBL010000040.1"/>
</dbReference>
<feature type="transmembrane region" description="Helical" evidence="1">
    <location>
        <begin position="6"/>
        <end position="29"/>
    </location>
</feature>
<evidence type="ECO:0000256" key="1">
    <source>
        <dbReference type="SAM" id="Phobius"/>
    </source>
</evidence>
<dbReference type="EMBL" id="JBHSBL010000040">
    <property type="protein sequence ID" value="MFC4072528.1"/>
    <property type="molecule type" value="Genomic_DNA"/>
</dbReference>
<keyword evidence="3" id="KW-1185">Reference proteome</keyword>
<accession>A0ABV8J7E1</accession>
<feature type="transmembrane region" description="Helical" evidence="1">
    <location>
        <begin position="61"/>
        <end position="81"/>
    </location>
</feature>
<evidence type="ECO:0000313" key="3">
    <source>
        <dbReference type="Proteomes" id="UP001595867"/>
    </source>
</evidence>
<proteinExistence type="predicted"/>
<keyword evidence="1" id="KW-0472">Membrane</keyword>
<organism evidence="2 3">
    <name type="scientific">Actinoplanes subglobosus</name>
    <dbReference type="NCBI Taxonomy" id="1547892"/>
    <lineage>
        <taxon>Bacteria</taxon>
        <taxon>Bacillati</taxon>
        <taxon>Actinomycetota</taxon>
        <taxon>Actinomycetes</taxon>
        <taxon>Micromonosporales</taxon>
        <taxon>Micromonosporaceae</taxon>
        <taxon>Actinoplanes</taxon>
    </lineage>
</organism>
<keyword evidence="1" id="KW-0812">Transmembrane</keyword>
<name>A0ABV8J7E1_9ACTN</name>
<sequence>MSSGLQGWHIPLFVTAAILLLQLVVDQVLKRVYADRKPKPQPQPARPEDVERQLAGKRLRVGILVMLGCIAVPLFAVSFLGPSLADQLAGATGTGLGALTLWLAWQTHLESRRLSIHLEQISATPPPPPNS</sequence>
<keyword evidence="1" id="KW-1133">Transmembrane helix</keyword>
<evidence type="ECO:0000313" key="2">
    <source>
        <dbReference type="EMBL" id="MFC4072528.1"/>
    </source>
</evidence>
<comment type="caution">
    <text evidence="2">The sequence shown here is derived from an EMBL/GenBank/DDBJ whole genome shotgun (WGS) entry which is preliminary data.</text>
</comment>